<evidence type="ECO:0000256" key="2">
    <source>
        <dbReference type="ARBA" id="ARBA00018768"/>
    </source>
</evidence>
<dbReference type="PRINTS" id="PR01549">
    <property type="entry name" value="AUTOINDCRSYN"/>
</dbReference>
<dbReference type="InterPro" id="IPR016181">
    <property type="entry name" value="Acyl_CoA_acyltransferase"/>
</dbReference>
<protein>
    <recommendedName>
        <fullName evidence="2 9">Acyl-homoserine-lactone synthase</fullName>
        <ecNumber evidence="1 9">2.3.1.184</ecNumber>
    </recommendedName>
    <alternativeName>
        <fullName evidence="9">Autoinducer synthesis protein</fullName>
    </alternativeName>
</protein>
<evidence type="ECO:0000256" key="9">
    <source>
        <dbReference type="RuleBase" id="RU361135"/>
    </source>
</evidence>
<evidence type="ECO:0000256" key="7">
    <source>
        <dbReference type="ARBA" id="ARBA00048576"/>
    </source>
</evidence>
<keyword evidence="5 9" id="KW-0949">S-adenosyl-L-methionine</keyword>
<evidence type="ECO:0000313" key="11">
    <source>
        <dbReference type="EMBL" id="MCG6663937.1"/>
    </source>
</evidence>
<dbReference type="Gene3D" id="3.40.630.30">
    <property type="match status" value="1"/>
</dbReference>
<dbReference type="EMBL" id="JACEFT010000073">
    <property type="protein sequence ID" value="MBA2781274.1"/>
    <property type="molecule type" value="Genomic_DNA"/>
</dbReference>
<evidence type="ECO:0000313" key="13">
    <source>
        <dbReference type="Proteomes" id="UP000814353"/>
    </source>
</evidence>
<dbReference type="PANTHER" id="PTHR39322">
    <property type="entry name" value="ACYL-HOMOSERINE-LACTONE SYNTHASE"/>
    <property type="match status" value="1"/>
</dbReference>
<dbReference type="GO" id="GO:0007165">
    <property type="term" value="P:signal transduction"/>
    <property type="evidence" value="ECO:0007669"/>
    <property type="project" value="TreeGrafter"/>
</dbReference>
<dbReference type="PROSITE" id="PS51187">
    <property type="entry name" value="AUTOINDUCER_SYNTH_2"/>
    <property type="match status" value="1"/>
</dbReference>
<reference evidence="11 13" key="1">
    <citation type="submission" date="2020-05" db="EMBL/GenBank/DDBJ databases">
        <title>Comparative genomic analysis of denitrifying bacteria from Halomonas genus.</title>
        <authorList>
            <person name="Wang L."/>
            <person name="Shao Z."/>
        </authorList>
    </citation>
    <scope>NUCLEOTIDE SEQUENCE [LARGE SCALE GENOMIC DNA]</scope>
    <source>
        <strain evidence="11 13">DSM 17331</strain>
    </source>
</reference>
<reference evidence="10 12" key="2">
    <citation type="submission" date="2020-07" db="EMBL/GenBank/DDBJ databases">
        <title>Identification of Halomonas strains.</title>
        <authorList>
            <person name="Xiao Z."/>
            <person name="Shen J."/>
        </authorList>
    </citation>
    <scope>NUCLEOTIDE SEQUENCE [LARGE SCALE GENOMIC DNA]</scope>
    <source>
        <strain evidence="10 12">DSM 17331</strain>
    </source>
</reference>
<comment type="catalytic activity">
    <reaction evidence="7 9">
        <text>a fatty acyl-[ACP] + S-adenosyl-L-methionine = an N-acyl-L-homoserine lactone + S-methyl-5'-thioadenosine + holo-[ACP] + H(+)</text>
        <dbReference type="Rhea" id="RHEA:10096"/>
        <dbReference type="Rhea" id="RHEA-COMP:9685"/>
        <dbReference type="Rhea" id="RHEA-COMP:14125"/>
        <dbReference type="ChEBI" id="CHEBI:15378"/>
        <dbReference type="ChEBI" id="CHEBI:17509"/>
        <dbReference type="ChEBI" id="CHEBI:55474"/>
        <dbReference type="ChEBI" id="CHEBI:59789"/>
        <dbReference type="ChEBI" id="CHEBI:64479"/>
        <dbReference type="ChEBI" id="CHEBI:138651"/>
        <dbReference type="EC" id="2.3.1.184"/>
    </reaction>
</comment>
<dbReference type="Proteomes" id="UP000518091">
    <property type="component" value="Unassembled WGS sequence"/>
</dbReference>
<dbReference type="SUPFAM" id="SSF55729">
    <property type="entry name" value="Acyl-CoA N-acyltransferases (Nat)"/>
    <property type="match status" value="1"/>
</dbReference>
<accession>A0A7V9W584</accession>
<dbReference type="PANTHER" id="PTHR39322:SF1">
    <property type="entry name" value="ISOVALERYL-HOMOSERINE LACTONE SYNTHASE"/>
    <property type="match status" value="1"/>
</dbReference>
<dbReference type="InterPro" id="IPR001690">
    <property type="entry name" value="Autoind_synthase"/>
</dbReference>
<evidence type="ECO:0000256" key="8">
    <source>
        <dbReference type="PROSITE-ProRule" id="PRU00533"/>
    </source>
</evidence>
<dbReference type="GO" id="GO:0061579">
    <property type="term" value="F:N-acyl homoserine lactone synthase activity"/>
    <property type="evidence" value="ECO:0007669"/>
    <property type="project" value="UniProtKB-UniRule"/>
</dbReference>
<name>A0A7V9W584_9GAMM</name>
<evidence type="ECO:0000256" key="4">
    <source>
        <dbReference type="ARBA" id="ARBA00022679"/>
    </source>
</evidence>
<organism evidence="10 12">
    <name type="scientific">Billgrantia kenyensis</name>
    <dbReference type="NCBI Taxonomy" id="321266"/>
    <lineage>
        <taxon>Bacteria</taxon>
        <taxon>Pseudomonadati</taxon>
        <taxon>Pseudomonadota</taxon>
        <taxon>Gammaproteobacteria</taxon>
        <taxon>Oceanospirillales</taxon>
        <taxon>Halomonadaceae</taxon>
        <taxon>Billgrantia</taxon>
    </lineage>
</organism>
<comment type="similarity">
    <text evidence="8 9">Belongs to the autoinducer synthase family.</text>
</comment>
<evidence type="ECO:0000313" key="10">
    <source>
        <dbReference type="EMBL" id="MBA2781274.1"/>
    </source>
</evidence>
<gene>
    <name evidence="10" type="ORF">H1D44_20625</name>
    <name evidence="11" type="ORF">HOP48_20700</name>
</gene>
<dbReference type="GO" id="GO:0009372">
    <property type="term" value="P:quorum sensing"/>
    <property type="evidence" value="ECO:0007669"/>
    <property type="project" value="UniProtKB-UniRule"/>
</dbReference>
<proteinExistence type="inferred from homology"/>
<sequence>MEIKTILYKQRQRQFIDRLKWSIESYNGGEKESDQFDTSGTYYLIIRDSTDIQGSVRLRPSKLQNLSSVQFSWLTGAVRISNDLTWEASRFTINPSYKRPKNLSKGAGIVDDRTISLFIFMLDFAIKNGINHYEVIVGRQMKKILTLAGWEMEVLSSGKAAPKEIIYYGLLPCTKVCYETMLSKCLCRTT</sequence>
<dbReference type="AlphaFoldDB" id="A0A7V9W584"/>
<evidence type="ECO:0000256" key="1">
    <source>
        <dbReference type="ARBA" id="ARBA00012340"/>
    </source>
</evidence>
<evidence type="ECO:0000256" key="3">
    <source>
        <dbReference type="ARBA" id="ARBA00022654"/>
    </source>
</evidence>
<keyword evidence="4 9" id="KW-0808">Transferase</keyword>
<keyword evidence="6 8" id="KW-0071">Autoinducer synthesis</keyword>
<evidence type="ECO:0000313" key="12">
    <source>
        <dbReference type="Proteomes" id="UP000518091"/>
    </source>
</evidence>
<evidence type="ECO:0000256" key="5">
    <source>
        <dbReference type="ARBA" id="ARBA00022691"/>
    </source>
</evidence>
<keyword evidence="13" id="KW-1185">Reference proteome</keyword>
<dbReference type="EMBL" id="JABFUB010000053">
    <property type="protein sequence ID" value="MCG6663937.1"/>
    <property type="molecule type" value="Genomic_DNA"/>
</dbReference>
<evidence type="ECO:0000256" key="6">
    <source>
        <dbReference type="ARBA" id="ARBA00022929"/>
    </source>
</evidence>
<dbReference type="Pfam" id="PF00765">
    <property type="entry name" value="Autoind_synth"/>
    <property type="match status" value="1"/>
</dbReference>
<dbReference type="EC" id="2.3.1.184" evidence="1 9"/>
<keyword evidence="3 8" id="KW-0673">Quorum sensing</keyword>
<comment type="caution">
    <text evidence="10">The sequence shown here is derived from an EMBL/GenBank/DDBJ whole genome shotgun (WGS) entry which is preliminary data.</text>
</comment>
<dbReference type="Proteomes" id="UP000814353">
    <property type="component" value="Unassembled WGS sequence"/>
</dbReference>